<accession>A0A7W8QG81</accession>
<proteinExistence type="predicted"/>
<reference evidence="1 2" key="1">
    <citation type="submission" date="2020-08" db="EMBL/GenBank/DDBJ databases">
        <title>Genomic Encyclopedia of Type Strains, Phase IV (KMG-V): Genome sequencing to study the core and pangenomes of soil and plant-associated prokaryotes.</title>
        <authorList>
            <person name="Whitman W."/>
        </authorList>
    </citation>
    <scope>NUCLEOTIDE SEQUENCE [LARGE SCALE GENOMIC DNA]</scope>
    <source>
        <strain evidence="1 2">JPY158</strain>
    </source>
</reference>
<dbReference type="SUPFAM" id="SSF140376">
    <property type="entry name" value="ChaB-like"/>
    <property type="match status" value="1"/>
</dbReference>
<evidence type="ECO:0000313" key="2">
    <source>
        <dbReference type="Proteomes" id="UP000592780"/>
    </source>
</evidence>
<comment type="caution">
    <text evidence="1">The sequence shown here is derived from an EMBL/GenBank/DDBJ whole genome shotgun (WGS) entry which is preliminary data.</text>
</comment>
<protein>
    <submittedName>
        <fullName evidence="1">Cation transport regulator</fullName>
    </submittedName>
</protein>
<dbReference type="Pfam" id="PF06150">
    <property type="entry name" value="ChaB"/>
    <property type="match status" value="1"/>
</dbReference>
<evidence type="ECO:0000313" key="1">
    <source>
        <dbReference type="EMBL" id="MBB5428976.1"/>
    </source>
</evidence>
<dbReference type="RefSeq" id="WP_018433018.1">
    <property type="nucleotide sequence ID" value="NZ_JACHDD010000017.1"/>
</dbReference>
<dbReference type="InterPro" id="IPR009317">
    <property type="entry name" value="ChaB"/>
</dbReference>
<sequence>MLTQSEAAALHATHMPTLRAENVVPYFSNADLPESVRDHLPQHAQEIYRAAFNAAYEEYAADARHEEIAHRVAWAAVKRRYVKDGNEWIARR</sequence>
<keyword evidence="2" id="KW-1185">Reference proteome</keyword>
<dbReference type="Gene3D" id="1.10.1740.70">
    <property type="entry name" value="ChaB"/>
    <property type="match status" value="1"/>
</dbReference>
<dbReference type="InterPro" id="IPR037205">
    <property type="entry name" value="ChaB_sf"/>
</dbReference>
<name>A0A7W8QG81_PARAM</name>
<gene>
    <name evidence="1" type="ORF">HDG40_007171</name>
</gene>
<organism evidence="1 2">
    <name type="scientific">Paraburkholderia atlantica</name>
    <dbReference type="NCBI Taxonomy" id="2654982"/>
    <lineage>
        <taxon>Bacteria</taxon>
        <taxon>Pseudomonadati</taxon>
        <taxon>Pseudomonadota</taxon>
        <taxon>Betaproteobacteria</taxon>
        <taxon>Burkholderiales</taxon>
        <taxon>Burkholderiaceae</taxon>
        <taxon>Paraburkholderia</taxon>
    </lineage>
</organism>
<dbReference type="Proteomes" id="UP000592780">
    <property type="component" value="Unassembled WGS sequence"/>
</dbReference>
<dbReference type="AlphaFoldDB" id="A0A7W8QG81"/>
<dbReference type="EMBL" id="JACHDD010000017">
    <property type="protein sequence ID" value="MBB5428976.1"/>
    <property type="molecule type" value="Genomic_DNA"/>
</dbReference>